<comment type="caution">
    <text evidence="4">The sequence shown here is derived from an EMBL/GenBank/DDBJ whole genome shotgun (WGS) entry which is preliminary data.</text>
</comment>
<name>A0A0L0MXA3_TOLOC</name>
<dbReference type="OrthoDB" id="5946976at2759"/>
<keyword evidence="5" id="KW-1185">Reference proteome</keyword>
<dbReference type="InterPro" id="IPR001466">
    <property type="entry name" value="Beta-lactam-related"/>
</dbReference>
<dbReference type="Gene3D" id="3.40.710.10">
    <property type="entry name" value="DD-peptidase/beta-lactamase superfamily"/>
    <property type="match status" value="1"/>
</dbReference>
<evidence type="ECO:0000313" key="5">
    <source>
        <dbReference type="Proteomes" id="UP000036947"/>
    </source>
</evidence>
<dbReference type="Pfam" id="PF00144">
    <property type="entry name" value="Beta-lactamase"/>
    <property type="match status" value="1"/>
</dbReference>
<reference evidence="4 5" key="1">
    <citation type="journal article" date="2015" name="BMC Genomics">
        <title>The genome of the truffle-parasite Tolypocladium ophioglossoides and the evolution of antifungal peptaibiotics.</title>
        <authorList>
            <person name="Quandt C.A."/>
            <person name="Bushley K.E."/>
            <person name="Spatafora J.W."/>
        </authorList>
    </citation>
    <scope>NUCLEOTIDE SEQUENCE [LARGE SCALE GENOMIC DNA]</scope>
    <source>
        <strain evidence="4 5">CBS 100239</strain>
    </source>
</reference>
<protein>
    <recommendedName>
        <fullName evidence="3">Beta-lactamase-related domain-containing protein</fullName>
    </recommendedName>
</protein>
<evidence type="ECO:0000259" key="3">
    <source>
        <dbReference type="Pfam" id="PF00144"/>
    </source>
</evidence>
<proteinExistence type="inferred from homology"/>
<sequence>MNSTYIDMQDARDSPAPLASSYVWRENDQKYEELPFLEVKEISGAGGIISNVLDYAQWLKCLIHETKPFSKAVHKDFRTPRFIQSAQPDLGTDVSLYGLGWLRTTIHGQVVYWHSGSTFTFAALVYWLPDVKFGIVALANGAGTLNEAELVLVRRLLEDKLRISLHDRLDPKLPPDLSADLETSRQKERARDMQRDIERADDILFPDRPKHPSPPSIKPDQLTGAYFSQGYGPINLFEEPLSANSDETILVANRTELTWAQQWRLHHVSGDSWTLHGKMLLGINAFTQFHAAEFKIGVDGKVAGLEISMYDRSGGVNESTVLF</sequence>
<feature type="domain" description="Beta-lactamase-related" evidence="3">
    <location>
        <begin position="18"/>
        <end position="148"/>
    </location>
</feature>
<organism evidence="4 5">
    <name type="scientific">Tolypocladium ophioglossoides (strain CBS 100239)</name>
    <name type="common">Snaketongue truffleclub</name>
    <name type="synonym">Elaphocordyceps ophioglossoides</name>
    <dbReference type="NCBI Taxonomy" id="1163406"/>
    <lineage>
        <taxon>Eukaryota</taxon>
        <taxon>Fungi</taxon>
        <taxon>Dikarya</taxon>
        <taxon>Ascomycota</taxon>
        <taxon>Pezizomycotina</taxon>
        <taxon>Sordariomycetes</taxon>
        <taxon>Hypocreomycetidae</taxon>
        <taxon>Hypocreales</taxon>
        <taxon>Ophiocordycipitaceae</taxon>
        <taxon>Tolypocladium</taxon>
    </lineage>
</organism>
<dbReference type="InterPro" id="IPR050491">
    <property type="entry name" value="AmpC-like"/>
</dbReference>
<feature type="compositionally biased region" description="Basic and acidic residues" evidence="2">
    <location>
        <begin position="201"/>
        <end position="210"/>
    </location>
</feature>
<dbReference type="InterPro" id="IPR012338">
    <property type="entry name" value="Beta-lactam/transpept-like"/>
</dbReference>
<dbReference type="Proteomes" id="UP000036947">
    <property type="component" value="Unassembled WGS sequence"/>
</dbReference>
<dbReference type="SUPFAM" id="SSF56601">
    <property type="entry name" value="beta-lactamase/transpeptidase-like"/>
    <property type="match status" value="1"/>
</dbReference>
<evidence type="ECO:0000256" key="1">
    <source>
        <dbReference type="ARBA" id="ARBA00038215"/>
    </source>
</evidence>
<dbReference type="STRING" id="1163406.A0A0L0MXA3"/>
<dbReference type="PANTHER" id="PTHR46825:SF9">
    <property type="entry name" value="BETA-LACTAMASE-RELATED DOMAIN-CONTAINING PROTEIN"/>
    <property type="match status" value="1"/>
</dbReference>
<dbReference type="AlphaFoldDB" id="A0A0L0MXA3"/>
<feature type="region of interest" description="Disordered" evidence="2">
    <location>
        <begin position="201"/>
        <end position="222"/>
    </location>
</feature>
<evidence type="ECO:0000256" key="2">
    <source>
        <dbReference type="SAM" id="MobiDB-lite"/>
    </source>
</evidence>
<evidence type="ECO:0000313" key="4">
    <source>
        <dbReference type="EMBL" id="KND86502.1"/>
    </source>
</evidence>
<accession>A0A0L0MXA3</accession>
<gene>
    <name evidence="4" type="ORF">TOPH_08864</name>
</gene>
<comment type="similarity">
    <text evidence="1">Belongs to the peptidase S12 family.</text>
</comment>
<dbReference type="PANTHER" id="PTHR46825">
    <property type="entry name" value="D-ALANYL-D-ALANINE-CARBOXYPEPTIDASE/ENDOPEPTIDASE AMPH"/>
    <property type="match status" value="1"/>
</dbReference>
<dbReference type="EMBL" id="LFRF01000055">
    <property type="protein sequence ID" value="KND86502.1"/>
    <property type="molecule type" value="Genomic_DNA"/>
</dbReference>